<feature type="compositionally biased region" description="Basic and acidic residues" evidence="1">
    <location>
        <begin position="1"/>
        <end position="12"/>
    </location>
</feature>
<proteinExistence type="predicted"/>
<dbReference type="Proteomes" id="UP000499080">
    <property type="component" value="Unassembled WGS sequence"/>
</dbReference>
<evidence type="ECO:0000313" key="2">
    <source>
        <dbReference type="EMBL" id="GBL72258.1"/>
    </source>
</evidence>
<accession>A0A4Y1ZXQ9</accession>
<evidence type="ECO:0000313" key="3">
    <source>
        <dbReference type="Proteomes" id="UP000499080"/>
    </source>
</evidence>
<dbReference type="AlphaFoldDB" id="A0A4Y1ZXQ9"/>
<feature type="region of interest" description="Disordered" evidence="1">
    <location>
        <begin position="1"/>
        <end position="34"/>
    </location>
</feature>
<keyword evidence="3" id="KW-1185">Reference proteome</keyword>
<dbReference type="EMBL" id="BGPR01000001">
    <property type="protein sequence ID" value="GBL72258.1"/>
    <property type="molecule type" value="Genomic_DNA"/>
</dbReference>
<protein>
    <submittedName>
        <fullName evidence="2">Uncharacterized protein</fullName>
    </submittedName>
</protein>
<reference evidence="2 3" key="1">
    <citation type="journal article" date="2019" name="Sci. Rep.">
        <title>Orb-weaving spider Araneus ventricosus genome elucidates the spidroin gene catalogue.</title>
        <authorList>
            <person name="Kono N."/>
            <person name="Nakamura H."/>
            <person name="Ohtoshi R."/>
            <person name="Moran D.A.P."/>
            <person name="Shinohara A."/>
            <person name="Yoshida Y."/>
            <person name="Fujiwara M."/>
            <person name="Mori M."/>
            <person name="Tomita M."/>
            <person name="Arakawa K."/>
        </authorList>
    </citation>
    <scope>NUCLEOTIDE SEQUENCE [LARGE SCALE GENOMIC DNA]</scope>
</reference>
<sequence length="91" mass="9733">MWEDTFRGRTELGKGGLSSLPKGGRGPTSSWMRSHRIRKRALASPGGCNNDGVMLPLTFGRGRTVASDGFLDSGLSIRAIAATVIQRSLDD</sequence>
<organism evidence="2 3">
    <name type="scientific">Araneus ventricosus</name>
    <name type="common">Orbweaver spider</name>
    <name type="synonym">Epeira ventricosa</name>
    <dbReference type="NCBI Taxonomy" id="182803"/>
    <lineage>
        <taxon>Eukaryota</taxon>
        <taxon>Metazoa</taxon>
        <taxon>Ecdysozoa</taxon>
        <taxon>Arthropoda</taxon>
        <taxon>Chelicerata</taxon>
        <taxon>Arachnida</taxon>
        <taxon>Araneae</taxon>
        <taxon>Araneomorphae</taxon>
        <taxon>Entelegynae</taxon>
        <taxon>Araneoidea</taxon>
        <taxon>Araneidae</taxon>
        <taxon>Araneus</taxon>
    </lineage>
</organism>
<evidence type="ECO:0000256" key="1">
    <source>
        <dbReference type="SAM" id="MobiDB-lite"/>
    </source>
</evidence>
<comment type="caution">
    <text evidence="2">The sequence shown here is derived from an EMBL/GenBank/DDBJ whole genome shotgun (WGS) entry which is preliminary data.</text>
</comment>
<name>A0A4Y1ZXQ9_ARAVE</name>
<gene>
    <name evidence="2" type="ORF">AVEN_115222_1</name>
</gene>